<dbReference type="EC" id="1.-.-.-" evidence="3"/>
<reference evidence="4" key="1">
    <citation type="journal article" date="2019" name="Int. J. Syst. Evol. Microbiol.">
        <title>The Global Catalogue of Microorganisms (GCM) 10K type strain sequencing project: providing services to taxonomists for standard genome sequencing and annotation.</title>
        <authorList>
            <consortium name="The Broad Institute Genomics Platform"/>
            <consortium name="The Broad Institute Genome Sequencing Center for Infectious Disease"/>
            <person name="Wu L."/>
            <person name="Ma J."/>
        </authorList>
    </citation>
    <scope>NUCLEOTIDE SEQUENCE [LARGE SCALE GENOMIC DNA]</scope>
    <source>
        <strain evidence="4">KCTC 33575</strain>
    </source>
</reference>
<dbReference type="Proteomes" id="UP001597519">
    <property type="component" value="Unassembled WGS sequence"/>
</dbReference>
<keyword evidence="3" id="KW-0560">Oxidoreductase</keyword>
<name>A0ABW5WY66_9STAP</name>
<gene>
    <name evidence="3" type="ORF">ACFSX4_10830</name>
</gene>
<comment type="caution">
    <text evidence="3">The sequence shown here is derived from an EMBL/GenBank/DDBJ whole genome shotgun (WGS) entry which is preliminary data.</text>
</comment>
<dbReference type="GO" id="GO:0016491">
    <property type="term" value="F:oxidoreductase activity"/>
    <property type="evidence" value="ECO:0007669"/>
    <property type="project" value="UniProtKB-KW"/>
</dbReference>
<evidence type="ECO:0000313" key="3">
    <source>
        <dbReference type="EMBL" id="MFD2830957.1"/>
    </source>
</evidence>
<evidence type="ECO:0000259" key="2">
    <source>
        <dbReference type="Pfam" id="PF00296"/>
    </source>
</evidence>
<evidence type="ECO:0000256" key="1">
    <source>
        <dbReference type="ARBA" id="ARBA00007789"/>
    </source>
</evidence>
<keyword evidence="4" id="KW-1185">Reference proteome</keyword>
<dbReference type="SUPFAM" id="SSF51679">
    <property type="entry name" value="Bacterial luciferase-like"/>
    <property type="match status" value="1"/>
</dbReference>
<dbReference type="InterPro" id="IPR011251">
    <property type="entry name" value="Luciferase-like_dom"/>
</dbReference>
<dbReference type="Pfam" id="PF00296">
    <property type="entry name" value="Bac_luciferase"/>
    <property type="match status" value="1"/>
</dbReference>
<feature type="domain" description="Luciferase-like" evidence="2">
    <location>
        <begin position="5"/>
        <end position="290"/>
    </location>
</feature>
<dbReference type="EMBL" id="JBHUOQ010000004">
    <property type="protein sequence ID" value="MFD2830957.1"/>
    <property type="molecule type" value="Genomic_DNA"/>
</dbReference>
<sequence length="332" mass="37137">MELSILNQSPVLKNHSVEQSLKNTIDLALEAEHLGYKRYFVSEHHNMDKLIGTSPEVLVSHLAAHTNTIHIGAGGIMLSHHNPFHVAEQFQLINHLAPGRIDLGVGKAPGGTPTATHALQSELRKDIDSFNTRFTSLKNYLNNTHEDHHSLKVSPDTSSPPELFLLGGSVESAEFAASEGVNYIFAHFINNDIKLLKQVVDAYRNQSENGTLIVALSAIVTEDDETKQRIKKENQYYQLSFENGRKLRVLTQKQVDNFLENSGEDIQVKRRQAKIILGSQQEVIETLSELNNDKQIDEFMLHLPTTDAEIRLNTVQSLAPAHINNYQKAGVQ</sequence>
<organism evidence="3 4">
    <name type="scientific">Corticicoccus populi</name>
    <dbReference type="NCBI Taxonomy" id="1812821"/>
    <lineage>
        <taxon>Bacteria</taxon>
        <taxon>Bacillati</taxon>
        <taxon>Bacillota</taxon>
        <taxon>Bacilli</taxon>
        <taxon>Bacillales</taxon>
        <taxon>Staphylococcaceae</taxon>
        <taxon>Corticicoccus</taxon>
    </lineage>
</organism>
<dbReference type="Gene3D" id="3.20.20.30">
    <property type="entry name" value="Luciferase-like domain"/>
    <property type="match status" value="1"/>
</dbReference>
<dbReference type="PANTHER" id="PTHR30137:SF19">
    <property type="entry name" value="LUCIFERASE-LIKE MONOOXYGENASE"/>
    <property type="match status" value="1"/>
</dbReference>
<dbReference type="InterPro" id="IPR019949">
    <property type="entry name" value="CmoO-like"/>
</dbReference>
<evidence type="ECO:0000313" key="4">
    <source>
        <dbReference type="Proteomes" id="UP001597519"/>
    </source>
</evidence>
<dbReference type="PANTHER" id="PTHR30137">
    <property type="entry name" value="LUCIFERASE-LIKE MONOOXYGENASE"/>
    <property type="match status" value="1"/>
</dbReference>
<dbReference type="InterPro" id="IPR036661">
    <property type="entry name" value="Luciferase-like_sf"/>
</dbReference>
<proteinExistence type="predicted"/>
<accession>A0ABW5WY66</accession>
<dbReference type="NCBIfam" id="TIGR03558">
    <property type="entry name" value="oxido_grp_1"/>
    <property type="match status" value="1"/>
</dbReference>
<comment type="similarity">
    <text evidence="1">To bacterial alkanal monooxygenase alpha and beta chains.</text>
</comment>
<protein>
    <submittedName>
        <fullName evidence="3">MsnO8 family LLM class oxidoreductase</fullName>
        <ecNumber evidence="3">1.-.-.-</ecNumber>
    </submittedName>
</protein>
<dbReference type="InterPro" id="IPR050766">
    <property type="entry name" value="Bact_Lucif_Oxidored"/>
</dbReference>
<dbReference type="RefSeq" id="WP_377774481.1">
    <property type="nucleotide sequence ID" value="NZ_JBHUOQ010000004.1"/>
</dbReference>